<dbReference type="AlphaFoldDB" id="A0A7W6A0U1"/>
<evidence type="ECO:0000256" key="1">
    <source>
        <dbReference type="SAM" id="MobiDB-lite"/>
    </source>
</evidence>
<organism evidence="2 3">
    <name type="scientific">Novosphingobium hassiacum</name>
    <dbReference type="NCBI Taxonomy" id="173676"/>
    <lineage>
        <taxon>Bacteria</taxon>
        <taxon>Pseudomonadati</taxon>
        <taxon>Pseudomonadota</taxon>
        <taxon>Alphaproteobacteria</taxon>
        <taxon>Sphingomonadales</taxon>
        <taxon>Sphingomonadaceae</taxon>
        <taxon>Novosphingobium</taxon>
    </lineage>
</organism>
<reference evidence="2 3" key="1">
    <citation type="submission" date="2020-08" db="EMBL/GenBank/DDBJ databases">
        <title>Genomic Encyclopedia of Type Strains, Phase IV (KMG-IV): sequencing the most valuable type-strain genomes for metagenomic binning, comparative biology and taxonomic classification.</title>
        <authorList>
            <person name="Goeker M."/>
        </authorList>
    </citation>
    <scope>NUCLEOTIDE SEQUENCE [LARGE SCALE GENOMIC DNA]</scope>
    <source>
        <strain evidence="2 3">DSM 14552</strain>
    </source>
</reference>
<dbReference type="Proteomes" id="UP000562395">
    <property type="component" value="Unassembled WGS sequence"/>
</dbReference>
<protein>
    <submittedName>
        <fullName evidence="2">Uncharacterized protein</fullName>
    </submittedName>
</protein>
<evidence type="ECO:0000313" key="3">
    <source>
        <dbReference type="Proteomes" id="UP000562395"/>
    </source>
</evidence>
<dbReference type="EMBL" id="JACICY010000009">
    <property type="protein sequence ID" value="MBB3862094.1"/>
    <property type="molecule type" value="Genomic_DNA"/>
</dbReference>
<accession>A0A7W6A0U1</accession>
<gene>
    <name evidence="2" type="ORF">GGQ88_003388</name>
</gene>
<comment type="caution">
    <text evidence="2">The sequence shown here is derived from an EMBL/GenBank/DDBJ whole genome shotgun (WGS) entry which is preliminary data.</text>
</comment>
<keyword evidence="3" id="KW-1185">Reference proteome</keyword>
<sequence>MADLAPRPGGQHAGKARAARDERAGIDERLVFAARPKCTDGAFVNSHHLANGQRFAREEGFVSLEICCIDEHCIGGNAITLFKDEQVIAHDLSAGNADAQAIANDQRSRV</sequence>
<feature type="region of interest" description="Disordered" evidence="1">
    <location>
        <begin position="1"/>
        <end position="21"/>
    </location>
</feature>
<evidence type="ECO:0000313" key="2">
    <source>
        <dbReference type="EMBL" id="MBB3862094.1"/>
    </source>
</evidence>
<proteinExistence type="predicted"/>
<name>A0A7W6A0U1_9SPHN</name>